<dbReference type="PANTHER" id="PTHR30093:SF44">
    <property type="entry name" value="TYPE II SECRETION SYSTEM CORE PROTEIN G"/>
    <property type="match status" value="1"/>
</dbReference>
<evidence type="ECO:0000256" key="5">
    <source>
        <dbReference type="ARBA" id="ARBA00023136"/>
    </source>
</evidence>
<evidence type="ECO:0000256" key="4">
    <source>
        <dbReference type="ARBA" id="ARBA00022989"/>
    </source>
</evidence>
<keyword evidence="5 6" id="KW-0472">Membrane</keyword>
<accession>A0A1G2DHK2</accession>
<proteinExistence type="predicted"/>
<evidence type="ECO:0000256" key="1">
    <source>
        <dbReference type="ARBA" id="ARBA00004167"/>
    </source>
</evidence>
<dbReference type="SUPFAM" id="SSF54523">
    <property type="entry name" value="Pili subunits"/>
    <property type="match status" value="1"/>
</dbReference>
<evidence type="ECO:0008006" key="9">
    <source>
        <dbReference type="Google" id="ProtNLM"/>
    </source>
</evidence>
<sequence>MKKLLANKREGAQKGFSLVEMLIVIAIIGLLSSTILASLSVARQKARDIKRIAEVGQITRALNLYFDSHQTYPSTTPTCSPACSRPSDDDVAIQLLSQLGLLPTTPIPMLGGANTYYVYRGVYNNSGVLTDCDAGAPAGTVCSGYSLGISLERDNNPVLENDADRSVGTFYGANPDCLSSTAGTELCYDLKM</sequence>
<comment type="caution">
    <text evidence="7">The sequence shown here is derived from an EMBL/GenBank/DDBJ whole genome shotgun (WGS) entry which is preliminary data.</text>
</comment>
<dbReference type="Proteomes" id="UP000178636">
    <property type="component" value="Unassembled WGS sequence"/>
</dbReference>
<dbReference type="STRING" id="1798664.A3C93_03765"/>
<evidence type="ECO:0000313" key="8">
    <source>
        <dbReference type="Proteomes" id="UP000178636"/>
    </source>
</evidence>
<dbReference type="EMBL" id="MHLO01000010">
    <property type="protein sequence ID" value="OGZ12993.1"/>
    <property type="molecule type" value="Genomic_DNA"/>
</dbReference>
<dbReference type="InterPro" id="IPR012902">
    <property type="entry name" value="N_methyl_site"/>
</dbReference>
<dbReference type="InterPro" id="IPR045584">
    <property type="entry name" value="Pilin-like"/>
</dbReference>
<organism evidence="7 8">
    <name type="scientific">Candidatus Lloydbacteria bacterium RIFCSPHIGHO2_02_FULL_54_17</name>
    <dbReference type="NCBI Taxonomy" id="1798664"/>
    <lineage>
        <taxon>Bacteria</taxon>
        <taxon>Candidatus Lloydiibacteriota</taxon>
    </lineage>
</organism>
<comment type="subcellular location">
    <subcellularLocation>
        <location evidence="1">Membrane</location>
        <topology evidence="1">Single-pass membrane protein</topology>
    </subcellularLocation>
</comment>
<dbReference type="PROSITE" id="PS00409">
    <property type="entry name" value="PROKAR_NTER_METHYL"/>
    <property type="match status" value="1"/>
</dbReference>
<evidence type="ECO:0000256" key="3">
    <source>
        <dbReference type="ARBA" id="ARBA00022692"/>
    </source>
</evidence>
<keyword evidence="4 6" id="KW-1133">Transmembrane helix</keyword>
<dbReference type="Gene3D" id="3.30.700.10">
    <property type="entry name" value="Glycoprotein, Type 4 Pilin"/>
    <property type="match status" value="1"/>
</dbReference>
<dbReference type="Pfam" id="PF07963">
    <property type="entry name" value="N_methyl"/>
    <property type="match status" value="1"/>
</dbReference>
<evidence type="ECO:0000256" key="6">
    <source>
        <dbReference type="SAM" id="Phobius"/>
    </source>
</evidence>
<protein>
    <recommendedName>
        <fullName evidence="9">Type II secretion system protein GspG C-terminal domain-containing protein</fullName>
    </recommendedName>
</protein>
<reference evidence="7 8" key="1">
    <citation type="journal article" date="2016" name="Nat. Commun.">
        <title>Thousands of microbial genomes shed light on interconnected biogeochemical processes in an aquifer system.</title>
        <authorList>
            <person name="Anantharaman K."/>
            <person name="Brown C.T."/>
            <person name="Hug L.A."/>
            <person name="Sharon I."/>
            <person name="Castelle C.J."/>
            <person name="Probst A.J."/>
            <person name="Thomas B.C."/>
            <person name="Singh A."/>
            <person name="Wilkins M.J."/>
            <person name="Karaoz U."/>
            <person name="Brodie E.L."/>
            <person name="Williams K.H."/>
            <person name="Hubbard S.S."/>
            <person name="Banfield J.F."/>
        </authorList>
    </citation>
    <scope>NUCLEOTIDE SEQUENCE [LARGE SCALE GENOMIC DNA]</scope>
</reference>
<name>A0A1G2DHK2_9BACT</name>
<evidence type="ECO:0000313" key="7">
    <source>
        <dbReference type="EMBL" id="OGZ12993.1"/>
    </source>
</evidence>
<dbReference type="PANTHER" id="PTHR30093">
    <property type="entry name" value="GENERAL SECRETION PATHWAY PROTEIN G"/>
    <property type="match status" value="1"/>
</dbReference>
<evidence type="ECO:0000256" key="2">
    <source>
        <dbReference type="ARBA" id="ARBA00022481"/>
    </source>
</evidence>
<keyword evidence="2" id="KW-0488">Methylation</keyword>
<feature type="transmembrane region" description="Helical" evidence="6">
    <location>
        <begin position="21"/>
        <end position="42"/>
    </location>
</feature>
<dbReference type="GO" id="GO:0016020">
    <property type="term" value="C:membrane"/>
    <property type="evidence" value="ECO:0007669"/>
    <property type="project" value="UniProtKB-SubCell"/>
</dbReference>
<dbReference type="NCBIfam" id="TIGR02532">
    <property type="entry name" value="IV_pilin_GFxxxE"/>
    <property type="match status" value="1"/>
</dbReference>
<dbReference type="AlphaFoldDB" id="A0A1G2DHK2"/>
<keyword evidence="3 6" id="KW-0812">Transmembrane</keyword>
<gene>
    <name evidence="7" type="ORF">A3C93_03765</name>
</gene>